<evidence type="ECO:0000313" key="2">
    <source>
        <dbReference type="Proteomes" id="UP000249239"/>
    </source>
</evidence>
<dbReference type="OrthoDB" id="9807907at2"/>
<comment type="caution">
    <text evidence="1">The sequence shown here is derived from an EMBL/GenBank/DDBJ whole genome shotgun (WGS) entry which is preliminary data.</text>
</comment>
<dbReference type="Gene3D" id="3.30.565.60">
    <property type="match status" value="1"/>
</dbReference>
<dbReference type="GO" id="GO:0004386">
    <property type="term" value="F:helicase activity"/>
    <property type="evidence" value="ECO:0007669"/>
    <property type="project" value="UniProtKB-KW"/>
</dbReference>
<proteinExistence type="predicted"/>
<dbReference type="Pfam" id="PF13412">
    <property type="entry name" value="HTH_24"/>
    <property type="match status" value="1"/>
</dbReference>
<dbReference type="Gene3D" id="1.10.10.10">
    <property type="entry name" value="Winged helix-like DNA-binding domain superfamily/Winged helix DNA-binding domain"/>
    <property type="match status" value="1"/>
</dbReference>
<keyword evidence="1" id="KW-0347">Helicase</keyword>
<dbReference type="PANTHER" id="PTHR30595">
    <property type="entry name" value="GLPR-RELATED TRANSCRIPTIONAL REPRESSOR"/>
    <property type="match status" value="1"/>
</dbReference>
<keyword evidence="1" id="KW-0378">Hydrolase</keyword>
<dbReference type="PANTHER" id="PTHR30595:SF6">
    <property type="entry name" value="SCHLAFEN ALBA-2 DOMAIN-CONTAINING PROTEIN"/>
    <property type="match status" value="1"/>
</dbReference>
<name>A0A2W7PKV1_9BACT</name>
<dbReference type="EMBL" id="QKZK01000067">
    <property type="protein sequence ID" value="PZX09919.1"/>
    <property type="molecule type" value="Genomic_DNA"/>
</dbReference>
<dbReference type="Proteomes" id="UP000249239">
    <property type="component" value="Unassembled WGS sequence"/>
</dbReference>
<keyword evidence="1" id="KW-0547">Nucleotide-binding</keyword>
<keyword evidence="1" id="KW-0067">ATP-binding</keyword>
<evidence type="ECO:0000313" key="1">
    <source>
        <dbReference type="EMBL" id="PZX09919.1"/>
    </source>
</evidence>
<dbReference type="SUPFAM" id="SSF46785">
    <property type="entry name" value="Winged helix' DNA-binding domain"/>
    <property type="match status" value="1"/>
</dbReference>
<gene>
    <name evidence="1" type="ORF">LX69_03492</name>
</gene>
<reference evidence="1 2" key="1">
    <citation type="submission" date="2018-06" db="EMBL/GenBank/DDBJ databases">
        <title>Genomic Encyclopedia of Archaeal and Bacterial Type Strains, Phase II (KMG-II): from individual species to whole genera.</title>
        <authorList>
            <person name="Goeker M."/>
        </authorList>
    </citation>
    <scope>NUCLEOTIDE SEQUENCE [LARGE SCALE GENOMIC DNA]</scope>
    <source>
        <strain evidence="1 2">DSM 6779</strain>
    </source>
</reference>
<dbReference type="InterPro" id="IPR036390">
    <property type="entry name" value="WH_DNA-bd_sf"/>
</dbReference>
<keyword evidence="2" id="KW-1185">Reference proteome</keyword>
<dbReference type="InterPro" id="IPR038475">
    <property type="entry name" value="RecG_C_sf"/>
</dbReference>
<organism evidence="1 2">
    <name type="scientific">Breznakibacter xylanolyticus</name>
    <dbReference type="NCBI Taxonomy" id="990"/>
    <lineage>
        <taxon>Bacteria</taxon>
        <taxon>Pseudomonadati</taxon>
        <taxon>Bacteroidota</taxon>
        <taxon>Bacteroidia</taxon>
        <taxon>Marinilabiliales</taxon>
        <taxon>Marinilabiliaceae</taxon>
        <taxon>Breznakibacter</taxon>
    </lineage>
</organism>
<dbReference type="InterPro" id="IPR036388">
    <property type="entry name" value="WH-like_DNA-bd_sf"/>
</dbReference>
<accession>A0A2W7PKV1</accession>
<dbReference type="Pfam" id="PF13749">
    <property type="entry name" value="HATPase_c_4"/>
    <property type="match status" value="1"/>
</dbReference>
<dbReference type="AlphaFoldDB" id="A0A2W7PKV1"/>
<protein>
    <submittedName>
        <fullName evidence="1">ATP-dependent DNA helicase RecG</fullName>
    </submittedName>
</protein>
<dbReference type="RefSeq" id="WP_111447251.1">
    <property type="nucleotide sequence ID" value="NZ_QKZK01000067.1"/>
</dbReference>
<sequence length="155" mass="17566">MIIKIFDDSITFINPGNLSPSLTVADLQTDNYLAVHRNKLLAEAFYLIGEVEKHGTGFIRIRKFLLSYPKMKLLFEELNGFIRATLVTNETDGKSSGKIIQLMRENKQITIPEIAEQLSQTTRSVEKQLANLRKAGIIQRIGPAKGGYWEVTREE</sequence>